<gene>
    <name evidence="3" type="ordered locus">RB6104</name>
</gene>
<evidence type="ECO:0008006" key="5">
    <source>
        <dbReference type="Google" id="ProtNLM"/>
    </source>
</evidence>
<feature type="compositionally biased region" description="Low complexity" evidence="1">
    <location>
        <begin position="117"/>
        <end position="131"/>
    </location>
</feature>
<evidence type="ECO:0000256" key="1">
    <source>
        <dbReference type="SAM" id="MobiDB-lite"/>
    </source>
</evidence>
<dbReference type="EMBL" id="BX294143">
    <property type="protein sequence ID" value="CAD74611.1"/>
    <property type="molecule type" value="Genomic_DNA"/>
</dbReference>
<keyword evidence="2" id="KW-0472">Membrane</keyword>
<accession>Q7UQT6</accession>
<feature type="compositionally biased region" description="Low complexity" evidence="1">
    <location>
        <begin position="8"/>
        <end position="19"/>
    </location>
</feature>
<feature type="compositionally biased region" description="Polar residues" evidence="1">
    <location>
        <begin position="132"/>
        <end position="143"/>
    </location>
</feature>
<dbReference type="AlphaFoldDB" id="Q7UQT6"/>
<keyword evidence="4" id="KW-1185">Reference proteome</keyword>
<dbReference type="HOGENOM" id="CLU_546140_0_0_0"/>
<protein>
    <recommendedName>
        <fullName evidence="5">Transmembrane protein</fullName>
    </recommendedName>
</protein>
<evidence type="ECO:0000256" key="2">
    <source>
        <dbReference type="SAM" id="Phobius"/>
    </source>
</evidence>
<dbReference type="OrthoDB" id="250602at2"/>
<evidence type="ECO:0000313" key="3">
    <source>
        <dbReference type="EMBL" id="CAD74611.1"/>
    </source>
</evidence>
<dbReference type="EnsemblBacteria" id="CAD74611">
    <property type="protein sequence ID" value="CAD74611"/>
    <property type="gene ID" value="RB6104"/>
</dbReference>
<keyword evidence="2" id="KW-1133">Transmembrane helix</keyword>
<feature type="compositionally biased region" description="Polar residues" evidence="1">
    <location>
        <begin position="340"/>
        <end position="351"/>
    </location>
</feature>
<dbReference type="Proteomes" id="UP000001025">
    <property type="component" value="Chromosome"/>
</dbReference>
<reference evidence="3 4" key="1">
    <citation type="journal article" date="2003" name="Proc. Natl. Acad. Sci. U.S.A.">
        <title>Complete genome sequence of the marine planctomycete Pirellula sp. strain 1.</title>
        <authorList>
            <person name="Gloeckner F.O."/>
            <person name="Kube M."/>
            <person name="Bauer M."/>
            <person name="Teeling H."/>
            <person name="Lombardot T."/>
            <person name="Ludwig W."/>
            <person name="Gade D."/>
            <person name="Beck A."/>
            <person name="Borzym K."/>
            <person name="Heitmann K."/>
            <person name="Rabus R."/>
            <person name="Schlesner H."/>
            <person name="Amann R."/>
            <person name="Reinhardt R."/>
        </authorList>
    </citation>
    <scope>NUCLEOTIDE SEQUENCE [LARGE SCALE GENOMIC DNA]</scope>
    <source>
        <strain evidence="4">DSM 10527 / NCIMB 13988 / SH1</strain>
    </source>
</reference>
<dbReference type="STRING" id="243090.RB6104"/>
<feature type="region of interest" description="Disordered" evidence="1">
    <location>
        <begin position="1"/>
        <end position="20"/>
    </location>
</feature>
<feature type="transmembrane region" description="Helical" evidence="2">
    <location>
        <begin position="52"/>
        <end position="70"/>
    </location>
</feature>
<sequence>MFQRSAVSANASPNPSGSGRLRVHFASENEQVCRLRCVNVEANSRSNQNAKLVRVLLIAVACSVVFAMTGCRGRAKQEVYSQKMAREIRLLEDQLYEADYENRVLIEKLRRAKAAAAAAATNPPPTQRRTPNLSQGLSKPSVTDTKRPPDPVVDPEPNSSKGDAGESDNFDMGNGLEDPEFIDPGVPDKFSPRDQPLVDPDDSPSSDSGATPGTEDIPPGTKKQLDTPFDFGNGMDLDSMIDPGEPFIPDTDPGSLLPAPTQPVPPGLNDLKFDPVVPGDPVPPSSPSGRPDNPPGQIELPAGLGMLGGLGKVNGAPEKIELYAAKLLVNEKNSLPRFVSDTSSTQQSATNPDYPPTEGIDVVVDSMDQYGHGIALIGESHDPLTKLASSEKPQPKAMPASLEQTFLSVVVLDASKTGDDAKLGRWDFGPDQLVRLQQMSAVDLPRESLRIPIRWKDKQPTGEKVVVFVRLKQGERDVRCDVEMDLRSKASVAGWLPRR</sequence>
<dbReference type="KEGG" id="rba:RB6104"/>
<proteinExistence type="predicted"/>
<feature type="region of interest" description="Disordered" evidence="1">
    <location>
        <begin position="117"/>
        <end position="303"/>
    </location>
</feature>
<feature type="region of interest" description="Disordered" evidence="1">
    <location>
        <begin position="338"/>
        <end position="357"/>
    </location>
</feature>
<name>Q7UQT6_RHOBA</name>
<dbReference type="PATRIC" id="fig|243090.15.peg.2940"/>
<dbReference type="InParanoid" id="Q7UQT6"/>
<keyword evidence="2" id="KW-0812">Transmembrane</keyword>
<organism evidence="3 4">
    <name type="scientific">Rhodopirellula baltica (strain DSM 10527 / NCIMB 13988 / SH1)</name>
    <dbReference type="NCBI Taxonomy" id="243090"/>
    <lineage>
        <taxon>Bacteria</taxon>
        <taxon>Pseudomonadati</taxon>
        <taxon>Planctomycetota</taxon>
        <taxon>Planctomycetia</taxon>
        <taxon>Pirellulales</taxon>
        <taxon>Pirellulaceae</taxon>
        <taxon>Rhodopirellula</taxon>
    </lineage>
</organism>
<evidence type="ECO:0000313" key="4">
    <source>
        <dbReference type="Proteomes" id="UP000001025"/>
    </source>
</evidence>